<feature type="short sequence motif" description="Histidine triad motif" evidence="1">
    <location>
        <begin position="118"/>
        <end position="122"/>
    </location>
</feature>
<evidence type="ECO:0000256" key="2">
    <source>
        <dbReference type="SAM" id="MobiDB-lite"/>
    </source>
</evidence>
<proteinExistence type="predicted"/>
<dbReference type="RefSeq" id="WP_067915325.1">
    <property type="nucleotide sequence ID" value="NZ_BSRZ01000019.1"/>
</dbReference>
<feature type="domain" description="HIT" evidence="3">
    <location>
        <begin position="23"/>
        <end position="133"/>
    </location>
</feature>
<dbReference type="PROSITE" id="PS51084">
    <property type="entry name" value="HIT_2"/>
    <property type="match status" value="1"/>
</dbReference>
<dbReference type="Pfam" id="PF04677">
    <property type="entry name" value="CwfJ_C_1"/>
    <property type="match status" value="1"/>
</dbReference>
<dbReference type="AlphaFoldDB" id="A0A9W6UZ77"/>
<dbReference type="Gene3D" id="3.30.428.10">
    <property type="entry name" value="HIT-like"/>
    <property type="match status" value="1"/>
</dbReference>
<dbReference type="EMBL" id="BSRZ01000019">
    <property type="protein sequence ID" value="GLW66992.1"/>
    <property type="molecule type" value="Genomic_DNA"/>
</dbReference>
<evidence type="ECO:0000313" key="4">
    <source>
        <dbReference type="EMBL" id="GLW66992.1"/>
    </source>
</evidence>
<name>A0A9W6UZ77_9ACTN</name>
<dbReference type="GO" id="GO:0003824">
    <property type="term" value="F:catalytic activity"/>
    <property type="evidence" value="ECO:0007669"/>
    <property type="project" value="InterPro"/>
</dbReference>
<evidence type="ECO:0000256" key="1">
    <source>
        <dbReference type="PROSITE-ProRule" id="PRU00464"/>
    </source>
</evidence>
<dbReference type="SUPFAM" id="SSF54197">
    <property type="entry name" value="HIT-like"/>
    <property type="match status" value="1"/>
</dbReference>
<organism evidence="4 5">
    <name type="scientific">Actinomadura rubrobrunea</name>
    <dbReference type="NCBI Taxonomy" id="115335"/>
    <lineage>
        <taxon>Bacteria</taxon>
        <taxon>Bacillati</taxon>
        <taxon>Actinomycetota</taxon>
        <taxon>Actinomycetes</taxon>
        <taxon>Streptosporangiales</taxon>
        <taxon>Thermomonosporaceae</taxon>
        <taxon>Actinomadura</taxon>
    </lineage>
</organism>
<evidence type="ECO:0000259" key="3">
    <source>
        <dbReference type="PROSITE" id="PS51084"/>
    </source>
</evidence>
<accession>A0A9W6UZ77</accession>
<dbReference type="Proteomes" id="UP001165124">
    <property type="component" value="Unassembled WGS sequence"/>
</dbReference>
<sequence length="256" mass="28129">MAEPAMRTAPEADCVFCPPLRFRFNAMADLPREGSVLAEDDVFLLMPDLAPLADGHLLLVTTAHYQCAGAFDAALWGRALLWRQRVSQLYAAAYGTADVLVLEHGPGSAQGGGACIDHAHWHLLPTAASVRAVLEKQGPAGRPATHRALRACFRARRSYLLVDERNEPVMYPGDGAPRQYLRWAAAVALSRRRGTSPGVWRWQEMFGLPESKARFLRTLDAMRKAAAATRPPVPEGGGRGHRMPGRRSPHRDDSHQ</sequence>
<dbReference type="InterPro" id="IPR011146">
    <property type="entry name" value="HIT-like"/>
</dbReference>
<comment type="caution">
    <text evidence="4">The sequence shown here is derived from an EMBL/GenBank/DDBJ whole genome shotgun (WGS) entry which is preliminary data.</text>
</comment>
<gene>
    <name evidence="4" type="ORF">Arub01_52350</name>
</gene>
<protein>
    <recommendedName>
        <fullName evidence="3">HIT domain-containing protein</fullName>
    </recommendedName>
</protein>
<feature type="region of interest" description="Disordered" evidence="2">
    <location>
        <begin position="224"/>
        <end position="256"/>
    </location>
</feature>
<reference evidence="4" key="1">
    <citation type="submission" date="2023-02" db="EMBL/GenBank/DDBJ databases">
        <title>Actinomadura rubrobrunea NBRC 14622.</title>
        <authorList>
            <person name="Ichikawa N."/>
            <person name="Sato H."/>
            <person name="Tonouchi N."/>
        </authorList>
    </citation>
    <scope>NUCLEOTIDE SEQUENCE</scope>
    <source>
        <strain evidence="4">NBRC 14622</strain>
    </source>
</reference>
<feature type="compositionally biased region" description="Basic residues" evidence="2">
    <location>
        <begin position="239"/>
        <end position="249"/>
    </location>
</feature>
<evidence type="ECO:0000313" key="5">
    <source>
        <dbReference type="Proteomes" id="UP001165124"/>
    </source>
</evidence>
<keyword evidence="5" id="KW-1185">Reference proteome</keyword>
<dbReference type="InterPro" id="IPR036265">
    <property type="entry name" value="HIT-like_sf"/>
</dbReference>
<dbReference type="InterPro" id="IPR006768">
    <property type="entry name" value="Cwf19-like_C_dom-1"/>
</dbReference>